<dbReference type="AlphaFoldDB" id="A0A9D4NBQ6"/>
<evidence type="ECO:0000313" key="1">
    <source>
        <dbReference type="EMBL" id="KAH3891563.1"/>
    </source>
</evidence>
<evidence type="ECO:0000313" key="2">
    <source>
        <dbReference type="Proteomes" id="UP000828390"/>
    </source>
</evidence>
<comment type="caution">
    <text evidence="1">The sequence shown here is derived from an EMBL/GenBank/DDBJ whole genome shotgun (WGS) entry which is preliminary data.</text>
</comment>
<dbReference type="Proteomes" id="UP000828390">
    <property type="component" value="Unassembled WGS sequence"/>
</dbReference>
<reference evidence="1" key="1">
    <citation type="journal article" date="2019" name="bioRxiv">
        <title>The Genome of the Zebra Mussel, Dreissena polymorpha: A Resource for Invasive Species Research.</title>
        <authorList>
            <person name="McCartney M.A."/>
            <person name="Auch B."/>
            <person name="Kono T."/>
            <person name="Mallez S."/>
            <person name="Zhang Y."/>
            <person name="Obille A."/>
            <person name="Becker A."/>
            <person name="Abrahante J.E."/>
            <person name="Garbe J."/>
            <person name="Badalamenti J.P."/>
            <person name="Herman A."/>
            <person name="Mangelson H."/>
            <person name="Liachko I."/>
            <person name="Sullivan S."/>
            <person name="Sone E.D."/>
            <person name="Koren S."/>
            <person name="Silverstein K.A.T."/>
            <person name="Beckman K.B."/>
            <person name="Gohl D.M."/>
        </authorList>
    </citation>
    <scope>NUCLEOTIDE SEQUENCE</scope>
    <source>
        <strain evidence="1">Duluth1</strain>
        <tissue evidence="1">Whole animal</tissue>
    </source>
</reference>
<dbReference type="EMBL" id="JAIWYP010000001">
    <property type="protein sequence ID" value="KAH3891563.1"/>
    <property type="molecule type" value="Genomic_DNA"/>
</dbReference>
<reference evidence="1" key="2">
    <citation type="submission" date="2020-11" db="EMBL/GenBank/DDBJ databases">
        <authorList>
            <person name="McCartney M.A."/>
            <person name="Auch B."/>
            <person name="Kono T."/>
            <person name="Mallez S."/>
            <person name="Becker A."/>
            <person name="Gohl D.M."/>
            <person name="Silverstein K.A.T."/>
            <person name="Koren S."/>
            <person name="Bechman K.B."/>
            <person name="Herman A."/>
            <person name="Abrahante J.E."/>
            <person name="Garbe J."/>
        </authorList>
    </citation>
    <scope>NUCLEOTIDE SEQUENCE</scope>
    <source>
        <strain evidence="1">Duluth1</strain>
        <tissue evidence="1">Whole animal</tissue>
    </source>
</reference>
<sequence length="74" mass="9074">MRELNFKRAKKLFEYDFLTEQEIFQKPLKHQMFTDCVGMYDWSLSAKYQLNTEVNPNRFYIQITTNNRQHVAKH</sequence>
<gene>
    <name evidence="1" type="ORF">DPMN_015667</name>
</gene>
<protein>
    <submittedName>
        <fullName evidence="1">Uncharacterized protein</fullName>
    </submittedName>
</protein>
<organism evidence="1 2">
    <name type="scientific">Dreissena polymorpha</name>
    <name type="common">Zebra mussel</name>
    <name type="synonym">Mytilus polymorpha</name>
    <dbReference type="NCBI Taxonomy" id="45954"/>
    <lineage>
        <taxon>Eukaryota</taxon>
        <taxon>Metazoa</taxon>
        <taxon>Spiralia</taxon>
        <taxon>Lophotrochozoa</taxon>
        <taxon>Mollusca</taxon>
        <taxon>Bivalvia</taxon>
        <taxon>Autobranchia</taxon>
        <taxon>Heteroconchia</taxon>
        <taxon>Euheterodonta</taxon>
        <taxon>Imparidentia</taxon>
        <taxon>Neoheterodontei</taxon>
        <taxon>Myida</taxon>
        <taxon>Dreissenoidea</taxon>
        <taxon>Dreissenidae</taxon>
        <taxon>Dreissena</taxon>
    </lineage>
</organism>
<name>A0A9D4NBQ6_DREPO</name>
<proteinExistence type="predicted"/>
<accession>A0A9D4NBQ6</accession>
<keyword evidence="2" id="KW-1185">Reference proteome</keyword>